<gene>
    <name evidence="1" type="ORF">PORY_000803</name>
</gene>
<organism evidence="1 2">
    <name type="scientific">Pneumocystis oryctolagi</name>
    <dbReference type="NCBI Taxonomy" id="42067"/>
    <lineage>
        <taxon>Eukaryota</taxon>
        <taxon>Fungi</taxon>
        <taxon>Dikarya</taxon>
        <taxon>Ascomycota</taxon>
        <taxon>Taphrinomycotina</taxon>
        <taxon>Pneumocystomycetes</taxon>
        <taxon>Pneumocystaceae</taxon>
        <taxon>Pneumocystis</taxon>
    </lineage>
</organism>
<name>A0ACB7CE72_9ASCO</name>
<keyword evidence="2" id="KW-1185">Reference proteome</keyword>
<comment type="caution">
    <text evidence="1">The sequence shown here is derived from an EMBL/GenBank/DDBJ whole genome shotgun (WGS) entry which is preliminary data.</text>
</comment>
<sequence length="116" mass="13282">MTSQGAIAPARAGAETTFEVIFLRTFFRSSFVKTNAMFPRTTGINVSRYGRLLKKSFIARRTSVFLPQINSPFPRSSWRTLCILKNVKILLFSPKKTLTVAIQHCQYLPQKLIYIH</sequence>
<reference evidence="1 2" key="1">
    <citation type="journal article" date="2021" name="Commun. Biol.">
        <title>Genomic insights into the host specific adaptation of the Pneumocystis genus.</title>
        <authorList>
            <person name="Cisse O.H."/>
            <person name="Ma L."/>
            <person name="Dekker J.P."/>
            <person name="Khil P.P."/>
            <person name="Youn J.-H."/>
            <person name="Brenchley J.M."/>
            <person name="Blair R."/>
            <person name="Pahar B."/>
            <person name="Chabe M."/>
            <person name="Van Rompay K.K.A."/>
            <person name="Keesler R."/>
            <person name="Sukura A."/>
            <person name="Hirsch V."/>
            <person name="Kutty G."/>
            <person name="Liu Y."/>
            <person name="Peng L."/>
            <person name="Chen J."/>
            <person name="Song J."/>
            <person name="Weissenbacher-Lang C."/>
            <person name="Xu J."/>
            <person name="Upham N.S."/>
            <person name="Stajich J.E."/>
            <person name="Cuomo C.A."/>
            <person name="Cushion M.T."/>
            <person name="Kovacs J.A."/>
        </authorList>
    </citation>
    <scope>NUCLEOTIDE SEQUENCE [LARGE SCALE GENOMIC DNA]</scope>
    <source>
        <strain evidence="1 2">RABM</strain>
    </source>
</reference>
<proteinExistence type="predicted"/>
<dbReference type="Proteomes" id="UP000768646">
    <property type="component" value="Unassembled WGS sequence"/>
</dbReference>
<evidence type="ECO:0000313" key="2">
    <source>
        <dbReference type="Proteomes" id="UP000768646"/>
    </source>
</evidence>
<dbReference type="EMBL" id="JABTEG010000002">
    <property type="protein sequence ID" value="KAG4305893.1"/>
    <property type="molecule type" value="Genomic_DNA"/>
</dbReference>
<evidence type="ECO:0000313" key="1">
    <source>
        <dbReference type="EMBL" id="KAG4305893.1"/>
    </source>
</evidence>
<protein>
    <submittedName>
        <fullName evidence="1">Uncharacterized protein</fullName>
    </submittedName>
</protein>
<accession>A0ACB7CE72</accession>